<dbReference type="EMBL" id="CP068393">
    <property type="protein sequence ID" value="QUC66658.1"/>
    <property type="molecule type" value="Genomic_DNA"/>
</dbReference>
<evidence type="ECO:0000313" key="2">
    <source>
        <dbReference type="Proteomes" id="UP000682782"/>
    </source>
</evidence>
<reference evidence="1" key="1">
    <citation type="submission" date="2021-01" db="EMBL/GenBank/DDBJ databases">
        <title>Complete genome sequence of Clostridiales bacterium R-7.</title>
        <authorList>
            <person name="Mahoney-Kurpe S.C."/>
            <person name="Palevich N."/>
            <person name="Koike S."/>
            <person name="Moon C.D."/>
            <person name="Attwood G.T."/>
        </authorList>
    </citation>
    <scope>NUCLEOTIDE SEQUENCE</scope>
    <source>
        <strain evidence="1">R-7</strain>
    </source>
</reference>
<dbReference type="Proteomes" id="UP000682782">
    <property type="component" value="Chromosome"/>
</dbReference>
<protein>
    <submittedName>
        <fullName evidence="1">Helix-turn-helix transcriptional regulator</fullName>
    </submittedName>
</protein>
<accession>A0AC61MY04</accession>
<organism evidence="1 2">
    <name type="scientific">Aristaeella hokkaidonensis</name>
    <dbReference type="NCBI Taxonomy" id="3046382"/>
    <lineage>
        <taxon>Bacteria</taxon>
        <taxon>Bacillati</taxon>
        <taxon>Bacillota</taxon>
        <taxon>Clostridia</taxon>
        <taxon>Eubacteriales</taxon>
        <taxon>Aristaeellaceae</taxon>
        <taxon>Aristaeella</taxon>
    </lineage>
</organism>
<proteinExistence type="predicted"/>
<sequence length="303" mass="33792">MRSYLLKEIPDHLAALAVEGYHKPGSLTQASGAWIHSAGSFVLEKGTWPLNAHDQWVWLAVEKGNIVLFWDNHELALSAGSTCFLPGGDKRCEITTEEDTRCLWIALEGPLSPMVVRKMGALLHMPLRQGALPSQIYLAEQIVQVIVRHSGTADATYQLQHLLYGMIASHWGQPVAMDAMLSHEIAKVVDMLRANQYKDNFSLADMAAISRMPMETFRKRFVAEVGMPPLSYVLHCKMERAKELLRDQNCSVRQAGVEVGMQDPYHFSKQFKHIVGISPSAFMKQASVPSATIRGVTPKVKKK</sequence>
<keyword evidence="2" id="KW-1185">Reference proteome</keyword>
<gene>
    <name evidence="1" type="ORF">JYE49_12500</name>
</gene>
<evidence type="ECO:0000313" key="1">
    <source>
        <dbReference type="EMBL" id="QUC66658.1"/>
    </source>
</evidence>
<name>A0AC61MY04_9FIRM</name>